<reference evidence="1" key="1">
    <citation type="submission" date="2019-08" db="EMBL/GenBank/DDBJ databases">
        <authorList>
            <person name="Kucharzyk K."/>
            <person name="Murdoch R.W."/>
            <person name="Higgins S."/>
            <person name="Loffler F."/>
        </authorList>
    </citation>
    <scope>NUCLEOTIDE SEQUENCE</scope>
</reference>
<gene>
    <name evidence="1" type="ORF">SDC9_141328</name>
</gene>
<dbReference type="EMBL" id="VSSQ01040861">
    <property type="protein sequence ID" value="MPM94183.1"/>
    <property type="molecule type" value="Genomic_DNA"/>
</dbReference>
<evidence type="ECO:0000313" key="1">
    <source>
        <dbReference type="EMBL" id="MPM94183.1"/>
    </source>
</evidence>
<name>A0A645DZZ7_9ZZZZ</name>
<comment type="caution">
    <text evidence="1">The sequence shown here is derived from an EMBL/GenBank/DDBJ whole genome shotgun (WGS) entry which is preliminary data.</text>
</comment>
<dbReference type="AlphaFoldDB" id="A0A645DZZ7"/>
<proteinExistence type="predicted"/>
<sequence>MFITIDSTKENEKLKVYFDDKLCSDGIVVGEMSSNEYTSYPLKVDKGFYNIEVAIKDKIHSTLSLEVTDEHQRVNINYYDSEVSFIVSQTPKLID</sequence>
<protein>
    <submittedName>
        <fullName evidence="1">Uncharacterized protein</fullName>
    </submittedName>
</protein>
<organism evidence="1">
    <name type="scientific">bioreactor metagenome</name>
    <dbReference type="NCBI Taxonomy" id="1076179"/>
    <lineage>
        <taxon>unclassified sequences</taxon>
        <taxon>metagenomes</taxon>
        <taxon>ecological metagenomes</taxon>
    </lineage>
</organism>
<accession>A0A645DZZ7</accession>